<comment type="caution">
    <text evidence="4">The sequence shown here is derived from an EMBL/GenBank/DDBJ whole genome shotgun (WGS) entry which is preliminary data.</text>
</comment>
<dbReference type="Pfam" id="PF00440">
    <property type="entry name" value="TetR_N"/>
    <property type="match status" value="1"/>
</dbReference>
<dbReference type="GO" id="GO:0003700">
    <property type="term" value="F:DNA-binding transcription factor activity"/>
    <property type="evidence" value="ECO:0007669"/>
    <property type="project" value="TreeGrafter"/>
</dbReference>
<keyword evidence="1 2" id="KW-0238">DNA-binding</keyword>
<dbReference type="AlphaFoldDB" id="A0A852YM08"/>
<proteinExistence type="predicted"/>
<dbReference type="InterPro" id="IPR009057">
    <property type="entry name" value="Homeodomain-like_sf"/>
</dbReference>
<dbReference type="Proteomes" id="UP000553888">
    <property type="component" value="Unassembled WGS sequence"/>
</dbReference>
<organism evidence="4 5">
    <name type="scientific">Schumannella luteola</name>
    <dbReference type="NCBI Taxonomy" id="472059"/>
    <lineage>
        <taxon>Bacteria</taxon>
        <taxon>Bacillati</taxon>
        <taxon>Actinomycetota</taxon>
        <taxon>Actinomycetes</taxon>
        <taxon>Micrococcales</taxon>
        <taxon>Microbacteriaceae</taxon>
        <taxon>Schumannella</taxon>
    </lineage>
</organism>
<dbReference type="PANTHER" id="PTHR30055:SF209">
    <property type="entry name" value="POSSIBLE TRANSCRIPTIONAL REGULATORY PROTEIN (PROBABLY TETR-FAMILY)"/>
    <property type="match status" value="1"/>
</dbReference>
<feature type="DNA-binding region" description="H-T-H motif" evidence="2">
    <location>
        <begin position="33"/>
        <end position="52"/>
    </location>
</feature>
<sequence>MRENRAPRRDAAANREALLDAARVLLNREPNASLEAIAAEAGLTRRTIYGHFPNRDALLDALAQRGSERVVAAMDGIDETDPIRRLALIAVRAWDEIAGVRTMAITTVRGPRAEIVDAALTPLRVRIAAALEEGAAAGRLRDDIPAALLARLVEDAALSVFAASVREGLSDAASRRLAASLALTAAGLGWRDAAALIDGDPELVAAPDRVDPLWPATQAIDLVPAEEAVKLDAEAAGHGTADDALDAEVSR</sequence>
<dbReference type="InterPro" id="IPR036271">
    <property type="entry name" value="Tet_transcr_reg_TetR-rel_C_sf"/>
</dbReference>
<dbReference type="PROSITE" id="PS50977">
    <property type="entry name" value="HTH_TETR_2"/>
    <property type="match status" value="1"/>
</dbReference>
<evidence type="ECO:0000313" key="4">
    <source>
        <dbReference type="EMBL" id="NYG98255.1"/>
    </source>
</evidence>
<dbReference type="GO" id="GO:0000976">
    <property type="term" value="F:transcription cis-regulatory region binding"/>
    <property type="evidence" value="ECO:0007669"/>
    <property type="project" value="TreeGrafter"/>
</dbReference>
<keyword evidence="5" id="KW-1185">Reference proteome</keyword>
<evidence type="ECO:0000313" key="5">
    <source>
        <dbReference type="Proteomes" id="UP000553888"/>
    </source>
</evidence>
<reference evidence="4 5" key="1">
    <citation type="submission" date="2020-07" db="EMBL/GenBank/DDBJ databases">
        <title>Sequencing the genomes of 1000 actinobacteria strains.</title>
        <authorList>
            <person name="Klenk H.-P."/>
        </authorList>
    </citation>
    <scope>NUCLEOTIDE SEQUENCE [LARGE SCALE GENOMIC DNA]</scope>
    <source>
        <strain evidence="4 5">DSM 23141</strain>
    </source>
</reference>
<protein>
    <submittedName>
        <fullName evidence="4">AcrR family transcriptional regulator</fullName>
    </submittedName>
</protein>
<feature type="domain" description="HTH tetR-type" evidence="3">
    <location>
        <begin position="12"/>
        <end position="70"/>
    </location>
</feature>
<evidence type="ECO:0000256" key="2">
    <source>
        <dbReference type="PROSITE-ProRule" id="PRU00335"/>
    </source>
</evidence>
<dbReference type="Gene3D" id="1.10.357.10">
    <property type="entry name" value="Tetracycline Repressor, domain 2"/>
    <property type="match status" value="1"/>
</dbReference>
<evidence type="ECO:0000259" key="3">
    <source>
        <dbReference type="PROSITE" id="PS50977"/>
    </source>
</evidence>
<accession>A0A852YM08</accession>
<dbReference type="SUPFAM" id="SSF48498">
    <property type="entry name" value="Tetracyclin repressor-like, C-terminal domain"/>
    <property type="match status" value="1"/>
</dbReference>
<dbReference type="InterPro" id="IPR001647">
    <property type="entry name" value="HTH_TetR"/>
</dbReference>
<name>A0A852YM08_9MICO</name>
<dbReference type="EMBL" id="JACBZY010000001">
    <property type="protein sequence ID" value="NYG98255.1"/>
    <property type="molecule type" value="Genomic_DNA"/>
</dbReference>
<dbReference type="RefSeq" id="WP_179565578.1">
    <property type="nucleotide sequence ID" value="NZ_JACBZY010000001.1"/>
</dbReference>
<evidence type="ECO:0000256" key="1">
    <source>
        <dbReference type="ARBA" id="ARBA00023125"/>
    </source>
</evidence>
<gene>
    <name evidence="4" type="ORF">BJ979_000881</name>
</gene>
<dbReference type="SUPFAM" id="SSF46689">
    <property type="entry name" value="Homeodomain-like"/>
    <property type="match status" value="1"/>
</dbReference>
<dbReference type="InterPro" id="IPR050109">
    <property type="entry name" value="HTH-type_TetR-like_transc_reg"/>
</dbReference>
<dbReference type="PANTHER" id="PTHR30055">
    <property type="entry name" value="HTH-TYPE TRANSCRIPTIONAL REGULATOR RUTR"/>
    <property type="match status" value="1"/>
</dbReference>